<dbReference type="RefSeq" id="WP_007090867.1">
    <property type="nucleotide sequence ID" value="NZ_CP004388.1"/>
</dbReference>
<feature type="transmembrane region" description="Helical" evidence="5">
    <location>
        <begin position="154"/>
        <end position="173"/>
    </location>
</feature>
<dbReference type="GeneID" id="31926998"/>
<evidence type="ECO:0000256" key="4">
    <source>
        <dbReference type="ARBA" id="ARBA00023136"/>
    </source>
</evidence>
<dbReference type="InterPro" id="IPR051533">
    <property type="entry name" value="WaaL-like"/>
</dbReference>
<comment type="subcellular location">
    <subcellularLocation>
        <location evidence="1">Membrane</location>
        <topology evidence="1">Multi-pass membrane protein</topology>
    </subcellularLocation>
</comment>
<dbReference type="Pfam" id="PF04932">
    <property type="entry name" value="Wzy_C"/>
    <property type="match status" value="1"/>
</dbReference>
<keyword evidence="4 5" id="KW-0472">Membrane</keyword>
<dbReference type="Proteomes" id="UP000007127">
    <property type="component" value="Chromosome"/>
</dbReference>
<feature type="transmembrane region" description="Helical" evidence="5">
    <location>
        <begin position="362"/>
        <end position="378"/>
    </location>
</feature>
<dbReference type="AlphaFoldDB" id="A0AB72UBE1"/>
<evidence type="ECO:0000256" key="5">
    <source>
        <dbReference type="SAM" id="Phobius"/>
    </source>
</evidence>
<reference evidence="7 8" key="1">
    <citation type="journal article" date="2012" name="J. Bacteriol.">
        <title>Genome sequence of Thalassospira xiamenensis type strain M-5.</title>
        <authorList>
            <person name="Lai Q."/>
            <person name="Shao Z."/>
        </authorList>
    </citation>
    <scope>NUCLEOTIDE SEQUENCE [LARGE SCALE GENOMIC DNA]</scope>
    <source>
        <strain evidence="7 8">M-5</strain>
    </source>
</reference>
<organism evidence="7 8">
    <name type="scientific">Thalassospira xiamenensis M-5 = DSM 17429</name>
    <dbReference type="NCBI Taxonomy" id="1123366"/>
    <lineage>
        <taxon>Bacteria</taxon>
        <taxon>Pseudomonadati</taxon>
        <taxon>Pseudomonadota</taxon>
        <taxon>Alphaproteobacteria</taxon>
        <taxon>Rhodospirillales</taxon>
        <taxon>Thalassospiraceae</taxon>
        <taxon>Thalassospira</taxon>
    </lineage>
</organism>
<evidence type="ECO:0000313" key="8">
    <source>
        <dbReference type="Proteomes" id="UP000007127"/>
    </source>
</evidence>
<evidence type="ECO:0000256" key="3">
    <source>
        <dbReference type="ARBA" id="ARBA00022989"/>
    </source>
</evidence>
<keyword evidence="3 5" id="KW-1133">Transmembrane helix</keyword>
<feature type="transmembrane region" description="Helical" evidence="5">
    <location>
        <begin position="29"/>
        <end position="46"/>
    </location>
</feature>
<dbReference type="GO" id="GO:0016020">
    <property type="term" value="C:membrane"/>
    <property type="evidence" value="ECO:0007669"/>
    <property type="project" value="UniProtKB-SubCell"/>
</dbReference>
<feature type="transmembrane region" description="Helical" evidence="5">
    <location>
        <begin position="7"/>
        <end position="23"/>
    </location>
</feature>
<feature type="transmembrane region" description="Helical" evidence="5">
    <location>
        <begin position="58"/>
        <end position="77"/>
    </location>
</feature>
<dbReference type="EMBL" id="CP004388">
    <property type="protein sequence ID" value="AJD51433.1"/>
    <property type="molecule type" value="Genomic_DNA"/>
</dbReference>
<keyword evidence="2 5" id="KW-0812">Transmembrane</keyword>
<feature type="transmembrane region" description="Helical" evidence="5">
    <location>
        <begin position="232"/>
        <end position="251"/>
    </location>
</feature>
<feature type="transmembrane region" description="Helical" evidence="5">
    <location>
        <begin position="338"/>
        <end position="356"/>
    </location>
</feature>
<feature type="transmembrane region" description="Helical" evidence="5">
    <location>
        <begin position="303"/>
        <end position="326"/>
    </location>
</feature>
<sequence length="394" mass="44996">MNTIEKYVFPVSFSIFIISGYLIHPTPTWAIIFYAIIAPTFTIIIFKEKKELFGLFKNKILITSAILILWFLLTISWGVNQPEFNVKKYISRSLVNLIFLFTATYFFSKCTRWKDFLFKALPYAVLLNILISIVLFYAIDTHTLNDRLTGWAETRHPILGSLVILTGFCISFYQSQISTEKKYKIFYATVCLFCVFFVILTQSRGPFLTLFCIGIIFSIFSGKVVRRCTAGILFSIVSIFLLSDEIQQHAIQSLSRNPWRFEIWMDAWKYIQDAPIIGNGLASLNTFGAIEQKFPHSIYVSSAFFGGAIGLFLLLALFAQLAWAAWNTEDRTTKAFHLGLLCVPIIGGLTDLAQVSKSPGELWYILWVPVTIIIGHSIKSHREQKQQAQQTFIE</sequence>
<evidence type="ECO:0000256" key="2">
    <source>
        <dbReference type="ARBA" id="ARBA00022692"/>
    </source>
</evidence>
<accession>A0AB72UBE1</accession>
<dbReference type="InterPro" id="IPR007016">
    <property type="entry name" value="O-antigen_ligase-rel_domated"/>
</dbReference>
<feature type="domain" description="O-antigen ligase-related" evidence="6">
    <location>
        <begin position="190"/>
        <end position="315"/>
    </location>
</feature>
<dbReference type="PANTHER" id="PTHR37422:SF17">
    <property type="entry name" value="O-ANTIGEN LIGASE"/>
    <property type="match status" value="1"/>
</dbReference>
<dbReference type="PANTHER" id="PTHR37422">
    <property type="entry name" value="TEICHURONIC ACID BIOSYNTHESIS PROTEIN TUAE"/>
    <property type="match status" value="1"/>
</dbReference>
<protein>
    <recommendedName>
        <fullName evidence="6">O-antigen ligase-related domain-containing protein</fullName>
    </recommendedName>
</protein>
<evidence type="ECO:0000259" key="6">
    <source>
        <dbReference type="Pfam" id="PF04932"/>
    </source>
</evidence>
<feature type="transmembrane region" description="Helical" evidence="5">
    <location>
        <begin position="185"/>
        <end position="201"/>
    </location>
</feature>
<dbReference type="KEGG" id="txi:TH3_06565"/>
<gene>
    <name evidence="7" type="ORF">TH3_06565</name>
</gene>
<proteinExistence type="predicted"/>
<feature type="transmembrane region" description="Helical" evidence="5">
    <location>
        <begin position="207"/>
        <end position="225"/>
    </location>
</feature>
<feature type="transmembrane region" description="Helical" evidence="5">
    <location>
        <begin position="120"/>
        <end position="139"/>
    </location>
</feature>
<name>A0AB72UBE1_9PROT</name>
<evidence type="ECO:0000256" key="1">
    <source>
        <dbReference type="ARBA" id="ARBA00004141"/>
    </source>
</evidence>
<feature type="transmembrane region" description="Helical" evidence="5">
    <location>
        <begin position="89"/>
        <end position="108"/>
    </location>
</feature>
<evidence type="ECO:0000313" key="7">
    <source>
        <dbReference type="EMBL" id="AJD51433.1"/>
    </source>
</evidence>